<name>A0A1C7PAL5_9BACT</name>
<feature type="binding site" evidence="2">
    <location>
        <position position="150"/>
    </location>
    <ligand>
        <name>Fe cation</name>
        <dbReference type="ChEBI" id="CHEBI:24875"/>
    </ligand>
</feature>
<proteinExistence type="inferred from homology"/>
<dbReference type="InterPro" id="IPR023635">
    <property type="entry name" value="Peptide_deformylase"/>
</dbReference>
<dbReference type="PRINTS" id="PR01576">
    <property type="entry name" value="PDEFORMYLASE"/>
</dbReference>
<dbReference type="AlphaFoldDB" id="A0A1C7PAL5"/>
<dbReference type="PIRSF" id="PIRSF004749">
    <property type="entry name" value="Pep_def"/>
    <property type="match status" value="1"/>
</dbReference>
<dbReference type="Pfam" id="PF01327">
    <property type="entry name" value="Pep_deformylase"/>
    <property type="match status" value="1"/>
</dbReference>
<feature type="binding site" evidence="2">
    <location>
        <position position="108"/>
    </location>
    <ligand>
        <name>Fe cation</name>
        <dbReference type="ChEBI" id="CHEBI:24875"/>
    </ligand>
</feature>
<keyword evidence="2" id="KW-0408">Iron</keyword>
<comment type="function">
    <text evidence="2">Removes the formyl group from the N-terminal Met of newly synthesized proteins. Requires at least a dipeptide for an efficient rate of reaction. N-terminal L-methionine is a prerequisite for activity but the enzyme has broad specificity at other positions.</text>
</comment>
<dbReference type="PANTHER" id="PTHR10458">
    <property type="entry name" value="PEPTIDE DEFORMYLASE"/>
    <property type="match status" value="1"/>
</dbReference>
<dbReference type="EMBL" id="LT629973">
    <property type="protein sequence ID" value="SEH78522.1"/>
    <property type="molecule type" value="Genomic_DNA"/>
</dbReference>
<dbReference type="OrthoDB" id="9784988at2"/>
<dbReference type="GO" id="GO:0046872">
    <property type="term" value="F:metal ion binding"/>
    <property type="evidence" value="ECO:0007669"/>
    <property type="project" value="UniProtKB-KW"/>
</dbReference>
<dbReference type="Gene3D" id="3.90.45.10">
    <property type="entry name" value="Peptide deformylase"/>
    <property type="match status" value="1"/>
</dbReference>
<dbReference type="NCBIfam" id="TIGR00079">
    <property type="entry name" value="pept_deformyl"/>
    <property type="match status" value="1"/>
</dbReference>
<dbReference type="GO" id="GO:0006412">
    <property type="term" value="P:translation"/>
    <property type="evidence" value="ECO:0007669"/>
    <property type="project" value="UniProtKB-UniRule"/>
</dbReference>
<dbReference type="KEGG" id="agl:PYTT_0725"/>
<dbReference type="PATRIC" id="fig|1679444.3.peg.963"/>
<keyword evidence="2" id="KW-0648">Protein biosynthesis</keyword>
<protein>
    <recommendedName>
        <fullName evidence="2">Peptide deformylase</fullName>
        <shortName evidence="2">PDF</shortName>
        <ecNumber evidence="2">3.5.1.88</ecNumber>
    </recommendedName>
    <alternativeName>
        <fullName evidence="2">Polypeptide deformylase</fullName>
    </alternativeName>
</protein>
<dbReference type="Proteomes" id="UP000176204">
    <property type="component" value="Chromosome I"/>
</dbReference>
<dbReference type="RefSeq" id="WP_067776817.1">
    <property type="nucleotide sequence ID" value="NZ_JACVVN010000012.1"/>
</dbReference>
<evidence type="ECO:0000313" key="3">
    <source>
        <dbReference type="EMBL" id="SEH78522.1"/>
    </source>
</evidence>
<sequence length="183" mass="19796">MLLSITQYGDAVLRTKCAPVSKIDEGIVALANNMLETMYAAEGIGLAAPQVDVSLQLVVIDIPEDEEEPGETVTMNGEEKPMASIMPLLLVNPVLEPYGAMSMCNEGCLSVRGIRANVQRPERVRAKFSLLDGTVVELDCGGLLARCLQHECDHLNGVVFTDRVSSAAKLTLTKKLKRLAAER</sequence>
<dbReference type="NCBIfam" id="NF001159">
    <property type="entry name" value="PRK00150.1-3"/>
    <property type="match status" value="1"/>
</dbReference>
<comment type="cofactor">
    <cofactor evidence="2">
        <name>Fe(2+)</name>
        <dbReference type="ChEBI" id="CHEBI:29033"/>
    </cofactor>
    <text evidence="2">Binds 1 Fe(2+) ion.</text>
</comment>
<comment type="catalytic activity">
    <reaction evidence="2">
        <text>N-terminal N-formyl-L-methionyl-[peptide] + H2O = N-terminal L-methionyl-[peptide] + formate</text>
        <dbReference type="Rhea" id="RHEA:24420"/>
        <dbReference type="Rhea" id="RHEA-COMP:10639"/>
        <dbReference type="Rhea" id="RHEA-COMP:10640"/>
        <dbReference type="ChEBI" id="CHEBI:15377"/>
        <dbReference type="ChEBI" id="CHEBI:15740"/>
        <dbReference type="ChEBI" id="CHEBI:49298"/>
        <dbReference type="ChEBI" id="CHEBI:64731"/>
        <dbReference type="EC" id="3.5.1.88"/>
    </reaction>
</comment>
<dbReference type="SUPFAM" id="SSF56420">
    <property type="entry name" value="Peptide deformylase"/>
    <property type="match status" value="1"/>
</dbReference>
<keyword evidence="2" id="KW-0378">Hydrolase</keyword>
<keyword evidence="2" id="KW-0479">Metal-binding</keyword>
<evidence type="ECO:0000256" key="1">
    <source>
        <dbReference type="ARBA" id="ARBA00010759"/>
    </source>
</evidence>
<dbReference type="CDD" id="cd00487">
    <property type="entry name" value="Pep_deformylase"/>
    <property type="match status" value="1"/>
</dbReference>
<evidence type="ECO:0000256" key="2">
    <source>
        <dbReference type="HAMAP-Rule" id="MF_00163"/>
    </source>
</evidence>
<dbReference type="EC" id="3.5.1.88" evidence="2"/>
<organism evidence="3 4">
    <name type="scientific">Akkermansia glycaniphila</name>
    <dbReference type="NCBI Taxonomy" id="1679444"/>
    <lineage>
        <taxon>Bacteria</taxon>
        <taxon>Pseudomonadati</taxon>
        <taxon>Verrucomicrobiota</taxon>
        <taxon>Verrucomicrobiia</taxon>
        <taxon>Verrucomicrobiales</taxon>
        <taxon>Akkermansiaceae</taxon>
        <taxon>Akkermansia</taxon>
    </lineage>
</organism>
<dbReference type="PANTHER" id="PTHR10458:SF22">
    <property type="entry name" value="PEPTIDE DEFORMYLASE"/>
    <property type="match status" value="1"/>
</dbReference>
<gene>
    <name evidence="2" type="primary">def</name>
    <name evidence="3" type="ORF">PYTT_0725</name>
</gene>
<reference evidence="4" key="1">
    <citation type="submission" date="2016-09" db="EMBL/GenBank/DDBJ databases">
        <authorList>
            <person name="Koehorst J."/>
        </authorList>
    </citation>
    <scope>NUCLEOTIDE SEQUENCE [LARGE SCALE GENOMIC DNA]</scope>
</reference>
<feature type="binding site" evidence="2">
    <location>
        <position position="154"/>
    </location>
    <ligand>
        <name>Fe cation</name>
        <dbReference type="ChEBI" id="CHEBI:24875"/>
    </ligand>
</feature>
<accession>A0A1C7PAL5</accession>
<dbReference type="STRING" id="1679444.PYTT_0725"/>
<dbReference type="GO" id="GO:0042586">
    <property type="term" value="F:peptide deformylase activity"/>
    <property type="evidence" value="ECO:0007669"/>
    <property type="project" value="UniProtKB-UniRule"/>
</dbReference>
<feature type="active site" evidence="2">
    <location>
        <position position="151"/>
    </location>
</feature>
<dbReference type="HAMAP" id="MF_00163">
    <property type="entry name" value="Pep_deformylase"/>
    <property type="match status" value="1"/>
</dbReference>
<keyword evidence="4" id="KW-1185">Reference proteome</keyword>
<evidence type="ECO:0000313" key="4">
    <source>
        <dbReference type="Proteomes" id="UP000176204"/>
    </source>
</evidence>
<comment type="similarity">
    <text evidence="1 2">Belongs to the polypeptide deformylase family.</text>
</comment>
<dbReference type="InterPro" id="IPR036821">
    <property type="entry name" value="Peptide_deformylase_sf"/>
</dbReference>